<keyword evidence="6" id="KW-1208">Phospholipid metabolism</keyword>
<evidence type="ECO:0000313" key="15">
    <source>
        <dbReference type="Proteomes" id="UP000176303"/>
    </source>
</evidence>
<evidence type="ECO:0000256" key="8">
    <source>
        <dbReference type="PIRSR" id="PIRSR000114-2"/>
    </source>
</evidence>
<evidence type="ECO:0000256" key="6">
    <source>
        <dbReference type="ARBA" id="ARBA00023264"/>
    </source>
</evidence>
<dbReference type="PANTHER" id="PTHR11728">
    <property type="entry name" value="GLYCEROL-3-PHOSPHATE DEHYDROGENASE"/>
    <property type="match status" value="1"/>
</dbReference>
<organism evidence="14 15">
    <name type="scientific">Candidatus Uhrbacteria bacterium RIFCSPHIGHO2_02_FULL_57_19</name>
    <dbReference type="NCBI Taxonomy" id="1802391"/>
    <lineage>
        <taxon>Bacteria</taxon>
        <taxon>Candidatus Uhriibacteriota</taxon>
    </lineage>
</organism>
<keyword evidence="3 10" id="KW-0560">Oxidoreductase</keyword>
<dbReference type="InterPro" id="IPR013328">
    <property type="entry name" value="6PGD_dom2"/>
</dbReference>
<keyword evidence="9 10" id="KW-0520">NAD</keyword>
<evidence type="ECO:0000256" key="4">
    <source>
        <dbReference type="ARBA" id="ARBA00023098"/>
    </source>
</evidence>
<keyword evidence="4" id="KW-0443">Lipid metabolism</keyword>
<dbReference type="GO" id="GO:0046168">
    <property type="term" value="P:glycerol-3-phosphate catabolic process"/>
    <property type="evidence" value="ECO:0007669"/>
    <property type="project" value="InterPro"/>
</dbReference>
<comment type="caution">
    <text evidence="14">The sequence shown here is derived from an EMBL/GenBank/DDBJ whole genome shotgun (WGS) entry which is preliminary data.</text>
</comment>
<dbReference type="Pfam" id="PF07479">
    <property type="entry name" value="NAD_Gly3P_dh_C"/>
    <property type="match status" value="1"/>
</dbReference>
<dbReference type="InterPro" id="IPR036291">
    <property type="entry name" value="NAD(P)-bd_dom_sf"/>
</dbReference>
<dbReference type="EMBL" id="MGDZ01000064">
    <property type="protein sequence ID" value="OGL72392.1"/>
    <property type="molecule type" value="Genomic_DNA"/>
</dbReference>
<evidence type="ECO:0000256" key="7">
    <source>
        <dbReference type="PIRSR" id="PIRSR000114-1"/>
    </source>
</evidence>
<keyword evidence="5" id="KW-0594">Phospholipid biosynthesis</keyword>
<evidence type="ECO:0000256" key="9">
    <source>
        <dbReference type="PIRSR" id="PIRSR000114-3"/>
    </source>
</evidence>
<feature type="binding site" evidence="8">
    <location>
        <position position="104"/>
    </location>
    <ligand>
        <name>substrate</name>
    </ligand>
</feature>
<evidence type="ECO:0000256" key="5">
    <source>
        <dbReference type="ARBA" id="ARBA00023209"/>
    </source>
</evidence>
<reference evidence="14 15" key="1">
    <citation type="journal article" date="2016" name="Nat. Commun.">
        <title>Thousands of microbial genomes shed light on interconnected biogeochemical processes in an aquifer system.</title>
        <authorList>
            <person name="Anantharaman K."/>
            <person name="Brown C.T."/>
            <person name="Hug L.A."/>
            <person name="Sharon I."/>
            <person name="Castelle C.J."/>
            <person name="Probst A.J."/>
            <person name="Thomas B.C."/>
            <person name="Singh A."/>
            <person name="Wilkins M.J."/>
            <person name="Karaoz U."/>
            <person name="Brodie E.L."/>
            <person name="Williams K.H."/>
            <person name="Hubbard S.S."/>
            <person name="Banfield J.F."/>
        </authorList>
    </citation>
    <scope>NUCLEOTIDE SEQUENCE [LARGE SCALE GENOMIC DNA]</scope>
</reference>
<feature type="active site" description="Proton acceptor" evidence="7">
    <location>
        <position position="190"/>
    </location>
</feature>
<dbReference type="NCBIfam" id="NF000940">
    <property type="entry name" value="PRK00094.1-2"/>
    <property type="match status" value="1"/>
</dbReference>
<evidence type="ECO:0000256" key="1">
    <source>
        <dbReference type="ARBA" id="ARBA00011009"/>
    </source>
</evidence>
<dbReference type="Gene3D" id="1.10.1040.10">
    <property type="entry name" value="N-(1-d-carboxylethyl)-l-norvaline Dehydrogenase, domain 2"/>
    <property type="match status" value="1"/>
</dbReference>
<dbReference type="Proteomes" id="UP000176303">
    <property type="component" value="Unassembled WGS sequence"/>
</dbReference>
<dbReference type="InterPro" id="IPR006109">
    <property type="entry name" value="G3P_DH_NAD-dep_C"/>
</dbReference>
<evidence type="ECO:0000256" key="2">
    <source>
        <dbReference type="ARBA" id="ARBA00022516"/>
    </source>
</evidence>
<feature type="binding site" evidence="9">
    <location>
        <position position="254"/>
    </location>
    <ligand>
        <name>NAD(+)</name>
        <dbReference type="ChEBI" id="CHEBI:57540"/>
    </ligand>
</feature>
<keyword evidence="2" id="KW-0444">Lipid biosynthesis</keyword>
<comment type="catalytic activity">
    <reaction evidence="11">
        <text>sn-glycerol 3-phosphate + NADP(+) = dihydroxyacetone phosphate + NADPH + H(+)</text>
        <dbReference type="Rhea" id="RHEA:11096"/>
        <dbReference type="ChEBI" id="CHEBI:15378"/>
        <dbReference type="ChEBI" id="CHEBI:57597"/>
        <dbReference type="ChEBI" id="CHEBI:57642"/>
        <dbReference type="ChEBI" id="CHEBI:57783"/>
        <dbReference type="ChEBI" id="CHEBI:58349"/>
        <dbReference type="EC" id="1.1.1.94"/>
    </reaction>
</comment>
<feature type="domain" description="Glycerol-3-phosphate dehydrogenase NAD-dependent C-terminal" evidence="13">
    <location>
        <begin position="179"/>
        <end position="316"/>
    </location>
</feature>
<dbReference type="SUPFAM" id="SSF48179">
    <property type="entry name" value="6-phosphogluconate dehydrogenase C-terminal domain-like"/>
    <property type="match status" value="1"/>
</dbReference>
<sequence>MNIGIIGAGNLGTALAVCFARSGHRVGVWDVDETVLQAMRKKRVNPRLPGVVIPRSVRVATDIEEVTHEAMLVILCVPSQAVAAASKMLDKAISKMAVVLAAAKGWDAKTHLLPHQTLAAEAPSLRSRIGTLGGSAVAAQFVRGVPTTFVVGAKNIKSIAPVVRRAFLSPTVCVEINNDPDGVAIGGAMKNPYAIGIGILDGLGSSSNTKAMLVAAAHQEMIALGMALGAKRETIGGLAGLGDLIGTSFAEESRNRKYGEAIGRKGLHGAGALRERAEGVRAAPIALGLARERGIRLRVLSAIQDIISGKEKPAALYRDLAGLCLR</sequence>
<name>A0A1F7U2E4_9BACT</name>
<dbReference type="GO" id="GO:0051287">
    <property type="term" value="F:NAD binding"/>
    <property type="evidence" value="ECO:0007669"/>
    <property type="project" value="InterPro"/>
</dbReference>
<dbReference type="InterPro" id="IPR011128">
    <property type="entry name" value="G3P_DH_NAD-dep_N"/>
</dbReference>
<feature type="binding site" evidence="9">
    <location>
        <begin position="7"/>
        <end position="12"/>
    </location>
    <ligand>
        <name>NAD(+)</name>
        <dbReference type="ChEBI" id="CHEBI:57540"/>
    </ligand>
</feature>
<dbReference type="InterPro" id="IPR008927">
    <property type="entry name" value="6-PGluconate_DH-like_C_sf"/>
</dbReference>
<dbReference type="GO" id="GO:0141153">
    <property type="term" value="F:glycerol-3-phosphate dehydrogenase (NADP+) activity"/>
    <property type="evidence" value="ECO:0007669"/>
    <property type="project" value="RHEA"/>
</dbReference>
<gene>
    <name evidence="14" type="ORF">A3D72_00980</name>
</gene>
<dbReference type="PANTHER" id="PTHR11728:SF1">
    <property type="entry name" value="GLYCEROL-3-PHOSPHATE DEHYDROGENASE [NAD(+)] 2, CHLOROPLASTIC"/>
    <property type="match status" value="1"/>
</dbReference>
<dbReference type="AlphaFoldDB" id="A0A1F7U2E4"/>
<evidence type="ECO:0000259" key="13">
    <source>
        <dbReference type="Pfam" id="PF07479"/>
    </source>
</evidence>
<evidence type="ECO:0000259" key="12">
    <source>
        <dbReference type="Pfam" id="PF01210"/>
    </source>
</evidence>
<evidence type="ECO:0000256" key="3">
    <source>
        <dbReference type="ARBA" id="ARBA00023002"/>
    </source>
</evidence>
<dbReference type="Gene3D" id="3.40.50.720">
    <property type="entry name" value="NAD(P)-binding Rossmann-like Domain"/>
    <property type="match status" value="1"/>
</dbReference>
<dbReference type="Pfam" id="PF01210">
    <property type="entry name" value="NAD_Gly3P_dh_N"/>
    <property type="match status" value="1"/>
</dbReference>
<dbReference type="GO" id="GO:0008654">
    <property type="term" value="P:phospholipid biosynthetic process"/>
    <property type="evidence" value="ECO:0007669"/>
    <property type="project" value="UniProtKB-KW"/>
</dbReference>
<dbReference type="PRINTS" id="PR00077">
    <property type="entry name" value="GPDHDRGNASE"/>
</dbReference>
<feature type="binding site" evidence="9">
    <location>
        <position position="138"/>
    </location>
    <ligand>
        <name>NAD(+)</name>
        <dbReference type="ChEBI" id="CHEBI:57540"/>
    </ligand>
</feature>
<protein>
    <recommendedName>
        <fullName evidence="11">Glycerol-3-phosphate dehydrogenase</fullName>
        <ecNumber evidence="11">1.1.1.94</ecNumber>
    </recommendedName>
</protein>
<evidence type="ECO:0000256" key="11">
    <source>
        <dbReference type="RuleBase" id="RU000439"/>
    </source>
</evidence>
<evidence type="ECO:0000256" key="10">
    <source>
        <dbReference type="RuleBase" id="RU000437"/>
    </source>
</evidence>
<accession>A0A1F7U2E4</accession>
<feature type="domain" description="Glycerol-3-phosphate dehydrogenase NAD-dependent N-terminal" evidence="12">
    <location>
        <begin position="3"/>
        <end position="157"/>
    </location>
</feature>
<dbReference type="EC" id="1.1.1.94" evidence="11"/>
<proteinExistence type="inferred from homology"/>
<comment type="similarity">
    <text evidence="1 10">Belongs to the NAD-dependent glycerol-3-phosphate dehydrogenase family.</text>
</comment>
<dbReference type="STRING" id="1802391.A3D72_00980"/>
<dbReference type="InterPro" id="IPR006168">
    <property type="entry name" value="G3P_DH_NAD-dep"/>
</dbReference>
<dbReference type="PIRSF" id="PIRSF000114">
    <property type="entry name" value="Glycerol-3-P_dh"/>
    <property type="match status" value="1"/>
</dbReference>
<evidence type="ECO:0000313" key="14">
    <source>
        <dbReference type="EMBL" id="OGL72392.1"/>
    </source>
</evidence>
<feature type="binding site" evidence="8">
    <location>
        <begin position="254"/>
        <end position="255"/>
    </location>
    <ligand>
        <name>substrate</name>
    </ligand>
</feature>
<dbReference type="GO" id="GO:0005829">
    <property type="term" value="C:cytosol"/>
    <property type="evidence" value="ECO:0007669"/>
    <property type="project" value="TreeGrafter"/>
</dbReference>
<dbReference type="GO" id="GO:0005975">
    <property type="term" value="P:carbohydrate metabolic process"/>
    <property type="evidence" value="ECO:0007669"/>
    <property type="project" value="InterPro"/>
</dbReference>
<dbReference type="SUPFAM" id="SSF51735">
    <property type="entry name" value="NAD(P)-binding Rossmann-fold domains"/>
    <property type="match status" value="1"/>
</dbReference>